<evidence type="ECO:0000313" key="1">
    <source>
        <dbReference type="EMBL" id="EMY35544.1"/>
    </source>
</evidence>
<keyword evidence="2" id="KW-1185">Reference proteome</keyword>
<dbReference type="Gene3D" id="3.40.50.1000">
    <property type="entry name" value="HAD superfamily/HAD-like"/>
    <property type="match status" value="1"/>
</dbReference>
<organism evidence="1 2">
    <name type="scientific">Arthrobacter crystallopoietes BAB-32</name>
    <dbReference type="NCBI Taxonomy" id="1246476"/>
    <lineage>
        <taxon>Bacteria</taxon>
        <taxon>Bacillati</taxon>
        <taxon>Actinomycetota</taxon>
        <taxon>Actinomycetes</taxon>
        <taxon>Micrococcales</taxon>
        <taxon>Micrococcaceae</taxon>
        <taxon>Crystallibacter</taxon>
    </lineage>
</organism>
<evidence type="ECO:0000313" key="2">
    <source>
        <dbReference type="Proteomes" id="UP000010729"/>
    </source>
</evidence>
<sequence length="204" mass="21385">MDGTLIDSAAAIEQAWKVWADNAGVTMQAPSTYHGRTARSFLPELVSADRLEAELQALALLEENPQTEIPLIAGAKQILEAIPADRWAIVTSSVQSVALARLSAAQILTPAVFITGGDVAKGKPAPHCYELGASCLGVAPADCVAFEDSLAGVQSAQAAGCFCIAVEGTADRSELARHADIVVPTLESVQVSYQDGQLHLQIHL</sequence>
<accession>N1V695</accession>
<dbReference type="InterPro" id="IPR051806">
    <property type="entry name" value="HAD-like_SPP"/>
</dbReference>
<dbReference type="InterPro" id="IPR023198">
    <property type="entry name" value="PGP-like_dom2"/>
</dbReference>
<keyword evidence="1" id="KW-0378">Hydrolase</keyword>
<dbReference type="AlphaFoldDB" id="N1V695"/>
<dbReference type="GO" id="GO:0050308">
    <property type="term" value="F:sugar-phosphatase activity"/>
    <property type="evidence" value="ECO:0007669"/>
    <property type="project" value="TreeGrafter"/>
</dbReference>
<dbReference type="InterPro" id="IPR036412">
    <property type="entry name" value="HAD-like_sf"/>
</dbReference>
<reference evidence="1 2" key="1">
    <citation type="journal article" date="2013" name="Genome Announc.">
        <title>Draft Genome Sequence of Arthrobacter crystallopoietes Strain BAB-32, Revealing Genes for Bioremediation.</title>
        <authorList>
            <person name="Joshi M.N."/>
            <person name="Pandit A.S."/>
            <person name="Sharma A."/>
            <person name="Pandya R.V."/>
            <person name="Desai S.M."/>
            <person name="Saxena A.K."/>
            <person name="Bagatharia S.B."/>
        </authorList>
    </citation>
    <scope>NUCLEOTIDE SEQUENCE [LARGE SCALE GENOMIC DNA]</scope>
    <source>
        <strain evidence="1 2">BAB-32</strain>
    </source>
</reference>
<dbReference type="PANTHER" id="PTHR43481:SF4">
    <property type="entry name" value="GLYCEROL-1-PHOSPHATE PHOSPHOHYDROLASE 1-RELATED"/>
    <property type="match status" value="1"/>
</dbReference>
<dbReference type="InterPro" id="IPR023214">
    <property type="entry name" value="HAD_sf"/>
</dbReference>
<protein>
    <submittedName>
        <fullName evidence="1">HAD-superfamily hydrolase</fullName>
    </submittedName>
</protein>
<proteinExistence type="predicted"/>
<dbReference type="EMBL" id="ANPE02000070">
    <property type="protein sequence ID" value="EMY35544.1"/>
    <property type="molecule type" value="Genomic_DNA"/>
</dbReference>
<dbReference type="Proteomes" id="UP000010729">
    <property type="component" value="Unassembled WGS sequence"/>
</dbReference>
<gene>
    <name evidence="1" type="ORF">D477_003848</name>
</gene>
<dbReference type="InterPro" id="IPR006439">
    <property type="entry name" value="HAD-SF_hydro_IA"/>
</dbReference>
<name>N1V695_9MICC</name>
<dbReference type="Gene3D" id="1.10.150.240">
    <property type="entry name" value="Putative phosphatase, domain 2"/>
    <property type="match status" value="1"/>
</dbReference>
<dbReference type="Pfam" id="PF00702">
    <property type="entry name" value="Hydrolase"/>
    <property type="match status" value="1"/>
</dbReference>
<dbReference type="SUPFAM" id="SSF56784">
    <property type="entry name" value="HAD-like"/>
    <property type="match status" value="1"/>
</dbReference>
<dbReference type="NCBIfam" id="TIGR01509">
    <property type="entry name" value="HAD-SF-IA-v3"/>
    <property type="match status" value="1"/>
</dbReference>
<comment type="caution">
    <text evidence="1">The sequence shown here is derived from an EMBL/GenBank/DDBJ whole genome shotgun (WGS) entry which is preliminary data.</text>
</comment>
<dbReference type="PANTHER" id="PTHR43481">
    <property type="entry name" value="FRUCTOSE-1-PHOSPHATE PHOSPHATASE"/>
    <property type="match status" value="1"/>
</dbReference>